<organism evidence="5 6">
    <name type="scientific">Pseudooceanicola pacificus</name>
    <dbReference type="NCBI Taxonomy" id="2676438"/>
    <lineage>
        <taxon>Bacteria</taxon>
        <taxon>Pseudomonadati</taxon>
        <taxon>Pseudomonadota</taxon>
        <taxon>Alphaproteobacteria</taxon>
        <taxon>Rhodobacterales</taxon>
        <taxon>Paracoccaceae</taxon>
        <taxon>Pseudooceanicola</taxon>
    </lineage>
</organism>
<dbReference type="EMBL" id="WNXQ01000004">
    <property type="protein sequence ID" value="MWB78192.1"/>
    <property type="molecule type" value="Genomic_DNA"/>
</dbReference>
<protein>
    <submittedName>
        <fullName evidence="5">Iron-containing alcohol dehydrogenase</fullName>
    </submittedName>
</protein>
<dbReference type="PANTHER" id="PTHR11496">
    <property type="entry name" value="ALCOHOL DEHYDROGENASE"/>
    <property type="match status" value="1"/>
</dbReference>
<reference evidence="5 6" key="1">
    <citation type="submission" date="2019-11" db="EMBL/GenBank/DDBJ databases">
        <title>Pseudooceanicola pacifica sp. nov., isolated from deep-sea sediment of the Pacific Ocean.</title>
        <authorList>
            <person name="Lyu L."/>
        </authorList>
    </citation>
    <scope>NUCLEOTIDE SEQUENCE [LARGE SCALE GENOMIC DNA]</scope>
    <source>
        <strain evidence="5 6">216_PA32_1</strain>
    </source>
</reference>
<evidence type="ECO:0000313" key="5">
    <source>
        <dbReference type="EMBL" id="MWB78192.1"/>
    </source>
</evidence>
<sequence length="380" mass="38785">MFKGRYSPPQRQIVLYGDPLEEMLPRALSELWARQTVLVSAASVAGEGAAGGRCSAILGDGCTDRLMDIRRDAPAADVLRIATALRHKGTEAMVAVGGGSVAEAAKAARILLTNNVAGQDDLPRLETSTTTASPRPYMISVPTTLSGAEYTPAAGFALPGGGRQIVRHSDLAADIVCLDPTATLETPDALWFASGLRAVDHAIETWCASAGAMPLADADALQGLRLLTAGLRAVRRDRTDLEARQACQLGAWLAIRGAAMGVPHGPSHAIGRPVIRDSGLPQGVVSAILLPHVLRHTGAEAAALHAPLADAMGAPGGSLGDAVAALAQDLGLPATLGAAGADTSALEAAAREVMTAPELQTGGRAFPDAASVLAVLRAAA</sequence>
<dbReference type="InterPro" id="IPR039697">
    <property type="entry name" value="Alcohol_dehydrogenase_Fe"/>
</dbReference>
<dbReference type="GO" id="GO:0046872">
    <property type="term" value="F:metal ion binding"/>
    <property type="evidence" value="ECO:0007669"/>
    <property type="project" value="InterPro"/>
</dbReference>
<dbReference type="GO" id="GO:0004022">
    <property type="term" value="F:alcohol dehydrogenase (NAD+) activity"/>
    <property type="evidence" value="ECO:0007669"/>
    <property type="project" value="TreeGrafter"/>
</dbReference>
<evidence type="ECO:0000256" key="2">
    <source>
        <dbReference type="ARBA" id="ARBA00023002"/>
    </source>
</evidence>
<dbReference type="SUPFAM" id="SSF56796">
    <property type="entry name" value="Dehydroquinate synthase-like"/>
    <property type="match status" value="1"/>
</dbReference>
<feature type="domain" description="Alcohol dehydrogenase iron-type/glycerol dehydrogenase GldA" evidence="3">
    <location>
        <begin position="15"/>
        <end position="180"/>
    </location>
</feature>
<dbReference type="RefSeq" id="WP_160382458.1">
    <property type="nucleotide sequence ID" value="NZ_WNXQ01000004.1"/>
</dbReference>
<dbReference type="Gene3D" id="3.40.50.1970">
    <property type="match status" value="1"/>
</dbReference>
<dbReference type="Proteomes" id="UP000443843">
    <property type="component" value="Unassembled WGS sequence"/>
</dbReference>
<name>A0A844WD04_9RHOB</name>
<gene>
    <name evidence="5" type="ORF">GLS40_09165</name>
</gene>
<accession>A0A844WD04</accession>
<dbReference type="Gene3D" id="1.20.1090.10">
    <property type="entry name" value="Dehydroquinate synthase-like - alpha domain"/>
    <property type="match status" value="1"/>
</dbReference>
<evidence type="ECO:0000259" key="4">
    <source>
        <dbReference type="Pfam" id="PF25137"/>
    </source>
</evidence>
<feature type="domain" description="Fe-containing alcohol dehydrogenase-like C-terminal" evidence="4">
    <location>
        <begin position="193"/>
        <end position="379"/>
    </location>
</feature>
<evidence type="ECO:0000313" key="6">
    <source>
        <dbReference type="Proteomes" id="UP000443843"/>
    </source>
</evidence>
<evidence type="ECO:0000256" key="1">
    <source>
        <dbReference type="ARBA" id="ARBA00007358"/>
    </source>
</evidence>
<dbReference type="Pfam" id="PF25137">
    <property type="entry name" value="ADH_Fe_C"/>
    <property type="match status" value="1"/>
</dbReference>
<dbReference type="PANTHER" id="PTHR11496:SF102">
    <property type="entry name" value="ALCOHOL DEHYDROGENASE 4"/>
    <property type="match status" value="1"/>
</dbReference>
<comment type="caution">
    <text evidence="5">The sequence shown here is derived from an EMBL/GenBank/DDBJ whole genome shotgun (WGS) entry which is preliminary data.</text>
</comment>
<keyword evidence="6" id="KW-1185">Reference proteome</keyword>
<dbReference type="InterPro" id="IPR001670">
    <property type="entry name" value="ADH_Fe/GldA"/>
</dbReference>
<keyword evidence="2" id="KW-0560">Oxidoreductase</keyword>
<dbReference type="InterPro" id="IPR056798">
    <property type="entry name" value="ADH_Fe_C"/>
</dbReference>
<comment type="similarity">
    <text evidence="1">Belongs to the iron-containing alcohol dehydrogenase family.</text>
</comment>
<proteinExistence type="inferred from homology"/>
<evidence type="ECO:0000259" key="3">
    <source>
        <dbReference type="Pfam" id="PF00465"/>
    </source>
</evidence>
<dbReference type="Pfam" id="PF00465">
    <property type="entry name" value="Fe-ADH"/>
    <property type="match status" value="1"/>
</dbReference>
<dbReference type="AlphaFoldDB" id="A0A844WD04"/>